<dbReference type="InterPro" id="IPR016169">
    <property type="entry name" value="FAD-bd_PCMH_sub2"/>
</dbReference>
<evidence type="ECO:0000256" key="2">
    <source>
        <dbReference type="ARBA" id="ARBA00004141"/>
    </source>
</evidence>
<feature type="transmembrane region" description="Helical" evidence="8">
    <location>
        <begin position="523"/>
        <end position="546"/>
    </location>
</feature>
<reference evidence="11 12" key="1">
    <citation type="submission" date="2021-02" db="EMBL/GenBank/DDBJ databases">
        <title>Genome assembly of Pseudopithomyces chartarum.</title>
        <authorList>
            <person name="Jauregui R."/>
            <person name="Singh J."/>
            <person name="Voisey C."/>
        </authorList>
    </citation>
    <scope>NUCLEOTIDE SEQUENCE [LARGE SCALE GENOMIC DNA]</scope>
    <source>
        <strain evidence="11 12">AGR01</strain>
    </source>
</reference>
<evidence type="ECO:0000313" key="11">
    <source>
        <dbReference type="EMBL" id="KAK3201796.1"/>
    </source>
</evidence>
<dbReference type="InterPro" id="IPR036259">
    <property type="entry name" value="MFS_trans_sf"/>
</dbReference>
<dbReference type="GO" id="GO:0022857">
    <property type="term" value="F:transmembrane transporter activity"/>
    <property type="evidence" value="ECO:0007669"/>
    <property type="project" value="InterPro"/>
</dbReference>
<dbReference type="FunFam" id="1.25.10.10:FF:001136">
    <property type="entry name" value="Beta-catenin-like protein 1"/>
    <property type="match status" value="1"/>
</dbReference>
<dbReference type="PANTHER" id="PTHR14978:SF0">
    <property type="entry name" value="BETA-CATENIN-LIKE PROTEIN 1"/>
    <property type="match status" value="1"/>
</dbReference>
<dbReference type="InterPro" id="IPR036318">
    <property type="entry name" value="FAD-bd_PCMH-like_sf"/>
</dbReference>
<dbReference type="SUPFAM" id="SSF48371">
    <property type="entry name" value="ARM repeat"/>
    <property type="match status" value="1"/>
</dbReference>
<feature type="transmembrane region" description="Helical" evidence="8">
    <location>
        <begin position="726"/>
        <end position="746"/>
    </location>
</feature>
<dbReference type="Pfam" id="PF07690">
    <property type="entry name" value="MFS_1"/>
    <property type="match status" value="1"/>
</dbReference>
<dbReference type="SUPFAM" id="SSF56176">
    <property type="entry name" value="FAD-binding/transporter-associated domain-like"/>
    <property type="match status" value="1"/>
</dbReference>
<dbReference type="SMART" id="SM01156">
    <property type="entry name" value="DUF1716"/>
    <property type="match status" value="1"/>
</dbReference>
<dbReference type="InterPro" id="IPR011701">
    <property type="entry name" value="MFS"/>
</dbReference>
<comment type="caution">
    <text evidence="11">The sequence shown here is derived from an EMBL/GenBank/DDBJ whole genome shotgun (WGS) entry which is preliminary data.</text>
</comment>
<keyword evidence="4" id="KW-0677">Repeat</keyword>
<dbReference type="GO" id="GO:0005681">
    <property type="term" value="C:spliceosomal complex"/>
    <property type="evidence" value="ECO:0007669"/>
    <property type="project" value="TreeGrafter"/>
</dbReference>
<evidence type="ECO:0000256" key="7">
    <source>
        <dbReference type="SAM" id="MobiDB-lite"/>
    </source>
</evidence>
<feature type="region of interest" description="Disordered" evidence="7">
    <location>
        <begin position="935"/>
        <end position="996"/>
    </location>
</feature>
<evidence type="ECO:0000256" key="1">
    <source>
        <dbReference type="ARBA" id="ARBA00004123"/>
    </source>
</evidence>
<gene>
    <name evidence="11" type="ORF">GRF29_164g698569</name>
</gene>
<feature type="transmembrane region" description="Helical" evidence="8">
    <location>
        <begin position="831"/>
        <end position="853"/>
    </location>
</feature>
<keyword evidence="8" id="KW-1133">Transmembrane helix</keyword>
<sequence length="1531" mass="169719">MAPYTLADHKKAIASLSEKVKAFHKTRTPFRINHGHTHATRTRAPGTPQIFIGNLNHVLTINEAEKYVIAEPNVKLESLFDATFKHGLMPPTVLEFPGITVGGAFSGASGESMSWDEGLFDACVLEVEIILGNGEVVHAVKGGENSDLFDAARCSLGTLGIVTLGKVRLREAKDSVLITYEKKNSIKGMIDRTSKLCETENREFDYIDGIAYNRECGVIITARHIDSNSAEAKKYPTQRFDQPFNEWFYRHAYFVESGHREVVPLRSYLFRYDRGAFWAGETMMGYFGFPNNQLTRTLFDKFCTSGAIYKAQSALDTAEYAIIQDLLLPIQSSEEWVDFVNDELGIWPIWCAPVRKLANDGEIWGHPFWKTKPGETDAGLEGEKGRLFLNWGVWGPCDGEPQAFNRINRRLEERLKELRGMKVIYAASFYTEEEFWDLYDRKQYEEARKKWHAETLPTVWDKINRKKKQVGGIFPAPQDGLLDSANEMEIVASQDRPSPQAQEKDDTQIDEDRSQDAYPEGGVAAWLVVLGSFCGVIGAFGMMNSIGIFQTYVAEHQLRDYSESTIGWIFGMYVFLSFFCGIQIGPIFDAHGPRLLVLAGSICLCLSMFLLGLCTAYWHFMLVFGVLGGVGTSLIFTPALAAISHFFLEKRGYATGLGAMGGSLGGIIFPLTLQRLFPQVGFAWATRVMGFIILACCCVSVSLVRSRLPPKPGQSVMPDLRIFRQVPFLLVTIGVYFMEWALFIPITYLTSFAISTGALTPALSYQLLAILNAGSCFGRAGAGIMADRLGRFNSMIAMLVLCTASTVTLWMPAAVLNPDSGSEKTTIKALSIVYALLFGFASGSNISLTPVCVGQLCDTNVYGRYYATCYTIVSFGTLTGIPIAGSILSASGGHYWGVLAATTHVNTPLRLRVPLQHSTDMTSIDDLFKATSSATKRKFENPSEADPTQAYKSAKLNPNSHAQRPAQASVVEEEEDDEAGPSLPPDFEDEDGDDEEGRFFGGGIDEDAKDAMDYLDAQDGEEAIGDEKYDSAWLRRTAINFEKKVNKNASLRAKYEDDPTKFIDSEGDLDEAIKGLSILSEHTELYEELAKSPVATKLVELLAHDNTDIAIAAIEIISELTDDDVDAEQEQWDALVAALLEADLLGLLISNFARFDESNAEDASGVYHSLSVIENLLSQPVNVDAVGKEQKLLAWLLNRIQKDEKPTTQNKQYASEVLSILTQASRPNRKRVAEANGIDIFLTQLAPYRRNDPEKESSEEEYMENLFNCLTSLVDEPEGKVKFLEAEGVELCLLMVRDGKTSKSRSLKVLDHASGYAESASPEEVHTDGNGNKDKEKQAVEPPSNTAAPVCEKIVESRGLKPIFSTFVKTKKHDPDSTEHILGIFASLLRSLPGNTDARFRVLAKFLEKDYEKINKLVDLRRVYAARVAAFDAKLKDQKRGLSKEEQDELEVENIPSRLDEGLYCLERVDAILAWLVAEDDGAKNAAVKALGERDETLKDVKRTLQAQLDGLLEVEPAEREMLETLVAFLQ</sequence>
<dbReference type="Pfam" id="PF08216">
    <property type="entry name" value="CTNNBL"/>
    <property type="match status" value="2"/>
</dbReference>
<feature type="transmembrane region" description="Helical" evidence="8">
    <location>
        <begin position="624"/>
        <end position="648"/>
    </location>
</feature>
<feature type="region of interest" description="Disordered" evidence="7">
    <location>
        <begin position="1317"/>
        <end position="1348"/>
    </location>
</feature>
<keyword evidence="5" id="KW-0175">Coiled coil</keyword>
<dbReference type="PROSITE" id="PS51387">
    <property type="entry name" value="FAD_PCMH"/>
    <property type="match status" value="1"/>
</dbReference>
<evidence type="ECO:0008006" key="13">
    <source>
        <dbReference type="Google" id="ProtNLM"/>
    </source>
</evidence>
<dbReference type="Gene3D" id="1.25.10.10">
    <property type="entry name" value="Leucine-rich Repeat Variant"/>
    <property type="match status" value="1"/>
</dbReference>
<organism evidence="11 12">
    <name type="scientific">Pseudopithomyces chartarum</name>
    <dbReference type="NCBI Taxonomy" id="1892770"/>
    <lineage>
        <taxon>Eukaryota</taxon>
        <taxon>Fungi</taxon>
        <taxon>Dikarya</taxon>
        <taxon>Ascomycota</taxon>
        <taxon>Pezizomycotina</taxon>
        <taxon>Dothideomycetes</taxon>
        <taxon>Pleosporomycetidae</taxon>
        <taxon>Pleosporales</taxon>
        <taxon>Massarineae</taxon>
        <taxon>Didymosphaeriaceae</taxon>
        <taxon>Pseudopithomyces</taxon>
    </lineage>
</organism>
<evidence type="ECO:0000313" key="12">
    <source>
        <dbReference type="Proteomes" id="UP001280581"/>
    </source>
</evidence>
<dbReference type="InterPro" id="IPR013180">
    <property type="entry name" value="CTNNBL1_N"/>
</dbReference>
<evidence type="ECO:0000256" key="4">
    <source>
        <dbReference type="ARBA" id="ARBA00022737"/>
    </source>
</evidence>
<dbReference type="EMBL" id="WVTA01000015">
    <property type="protein sequence ID" value="KAK3201796.1"/>
    <property type="molecule type" value="Genomic_DNA"/>
</dbReference>
<dbReference type="Pfam" id="PF01565">
    <property type="entry name" value="FAD_binding_4"/>
    <property type="match status" value="1"/>
</dbReference>
<protein>
    <recommendedName>
        <fullName evidence="13">Delta(24)-sterol reductase</fullName>
    </recommendedName>
</protein>
<keyword evidence="6" id="KW-0539">Nucleus</keyword>
<dbReference type="GO" id="GO:0016020">
    <property type="term" value="C:membrane"/>
    <property type="evidence" value="ECO:0007669"/>
    <property type="project" value="UniProtKB-SubCell"/>
</dbReference>
<feature type="transmembrane region" description="Helical" evidence="8">
    <location>
        <begin position="595"/>
        <end position="618"/>
    </location>
</feature>
<evidence type="ECO:0000259" key="10">
    <source>
        <dbReference type="PROSITE" id="PS51387"/>
    </source>
</evidence>
<dbReference type="InterPro" id="IPR039678">
    <property type="entry name" value="CTNNBL1"/>
</dbReference>
<dbReference type="GO" id="GO:0010467">
    <property type="term" value="P:gene expression"/>
    <property type="evidence" value="ECO:0007669"/>
    <property type="project" value="UniProtKB-ARBA"/>
</dbReference>
<dbReference type="InterPro" id="IPR020846">
    <property type="entry name" value="MFS_dom"/>
</dbReference>
<evidence type="ECO:0000256" key="5">
    <source>
        <dbReference type="ARBA" id="ARBA00023054"/>
    </source>
</evidence>
<feature type="transmembrane region" description="Helical" evidence="8">
    <location>
        <begin position="566"/>
        <end position="588"/>
    </location>
</feature>
<evidence type="ECO:0000256" key="6">
    <source>
        <dbReference type="ARBA" id="ARBA00023242"/>
    </source>
</evidence>
<feature type="compositionally biased region" description="Basic and acidic residues" evidence="7">
    <location>
        <begin position="502"/>
        <end position="515"/>
    </location>
</feature>
<keyword evidence="8" id="KW-0812">Transmembrane</keyword>
<dbReference type="Gene3D" id="1.20.1250.20">
    <property type="entry name" value="MFS general substrate transporter like domains"/>
    <property type="match status" value="1"/>
</dbReference>
<feature type="transmembrane region" description="Helical" evidence="8">
    <location>
        <begin position="752"/>
        <end position="771"/>
    </location>
</feature>
<dbReference type="InterPro" id="IPR016024">
    <property type="entry name" value="ARM-type_fold"/>
</dbReference>
<dbReference type="InterPro" id="IPR006094">
    <property type="entry name" value="Oxid_FAD_bind_N"/>
</dbReference>
<dbReference type="Proteomes" id="UP001280581">
    <property type="component" value="Unassembled WGS sequence"/>
</dbReference>
<dbReference type="Gene3D" id="3.30.465.10">
    <property type="match status" value="1"/>
</dbReference>
<feature type="transmembrane region" description="Helical" evidence="8">
    <location>
        <begin position="684"/>
        <end position="705"/>
    </location>
</feature>
<comment type="subcellular location">
    <subcellularLocation>
        <location evidence="2">Membrane</location>
        <topology evidence="2">Multi-pass membrane protein</topology>
    </subcellularLocation>
    <subcellularLocation>
        <location evidence="1">Nucleus</location>
    </subcellularLocation>
</comment>
<evidence type="ECO:0000256" key="8">
    <source>
        <dbReference type="SAM" id="Phobius"/>
    </source>
</evidence>
<dbReference type="SUPFAM" id="SSF103473">
    <property type="entry name" value="MFS general substrate transporter"/>
    <property type="match status" value="1"/>
</dbReference>
<keyword evidence="3" id="KW-0597">Phosphoprotein</keyword>
<dbReference type="PROSITE" id="PS50850">
    <property type="entry name" value="MFS"/>
    <property type="match status" value="1"/>
</dbReference>
<dbReference type="PANTHER" id="PTHR14978">
    <property type="entry name" value="BETA-CATENIN-LIKE PROTEIN 1 NUCLEAR ASSOCIATED PROTEIN"/>
    <property type="match status" value="1"/>
</dbReference>
<feature type="transmembrane region" description="Helical" evidence="8">
    <location>
        <begin position="792"/>
        <end position="811"/>
    </location>
</feature>
<feature type="region of interest" description="Disordered" evidence="7">
    <location>
        <begin position="493"/>
        <end position="515"/>
    </location>
</feature>
<keyword evidence="12" id="KW-1185">Reference proteome</keyword>
<dbReference type="InterPro" id="IPR016166">
    <property type="entry name" value="FAD-bd_PCMH"/>
</dbReference>
<feature type="compositionally biased region" description="Acidic residues" evidence="7">
    <location>
        <begin position="986"/>
        <end position="996"/>
    </location>
</feature>
<evidence type="ECO:0000259" key="9">
    <source>
        <dbReference type="PROSITE" id="PS50850"/>
    </source>
</evidence>
<feature type="transmembrane region" description="Helical" evidence="8">
    <location>
        <begin position="865"/>
        <end position="885"/>
    </location>
</feature>
<dbReference type="InterPro" id="IPR011989">
    <property type="entry name" value="ARM-like"/>
</dbReference>
<dbReference type="GO" id="GO:0071949">
    <property type="term" value="F:FAD binding"/>
    <property type="evidence" value="ECO:0007669"/>
    <property type="project" value="InterPro"/>
</dbReference>
<feature type="domain" description="Major facilitator superfamily (MFS) profile" evidence="9">
    <location>
        <begin position="524"/>
        <end position="918"/>
    </location>
</feature>
<proteinExistence type="predicted"/>
<evidence type="ECO:0000256" key="3">
    <source>
        <dbReference type="ARBA" id="ARBA00022553"/>
    </source>
</evidence>
<keyword evidence="8" id="KW-0472">Membrane</keyword>
<feature type="compositionally biased region" description="Basic and acidic residues" evidence="7">
    <location>
        <begin position="1323"/>
        <end position="1339"/>
    </location>
</feature>
<feature type="domain" description="FAD-binding PCMH-type" evidence="10">
    <location>
        <begin position="1"/>
        <end position="172"/>
    </location>
</feature>
<feature type="transmembrane region" description="Helical" evidence="8">
    <location>
        <begin position="653"/>
        <end position="672"/>
    </location>
</feature>
<dbReference type="CDD" id="cd17352">
    <property type="entry name" value="MFS_MCT_SLC16"/>
    <property type="match status" value="1"/>
</dbReference>
<name>A0AAN6LTC3_9PLEO</name>
<accession>A0AAN6LTC3</accession>